<feature type="transmembrane region" description="Helical" evidence="1">
    <location>
        <begin position="12"/>
        <end position="30"/>
    </location>
</feature>
<name>A0A0D6ZGX6_9BACI</name>
<keyword evidence="1" id="KW-0472">Membrane</keyword>
<accession>A0A0D6ZGX6</accession>
<dbReference type="RefSeq" id="WP_044390289.1">
    <property type="nucleotide sequence ID" value="NZ_JXIQ01000002.1"/>
</dbReference>
<dbReference type="EMBL" id="JXIQ01000002">
    <property type="protein sequence ID" value="KIY23898.1"/>
    <property type="molecule type" value="Genomic_DNA"/>
</dbReference>
<sequence length="359" mass="42216">MEHNYKKFVIKFIAVFCAVLLLIAGIVYIADPYVYYHKNGIYKRTFTKNFNMRYQIPGMIRNLEYETLFVGTSMGHNFKEEKINELFQTSSFNATISGSSAREQRKAVELAMKSKNVKHVFWEINYDSLAGEADRVDATFPKFLYDRNIINDIPYLLSYEAFKKIGYQWENQQQVKSDVNPYSFYKFGDNKKPLTVEAMKEELAGQSAPPATAHTLDSYMESFRANMLPMIKKYPDTKFTFLYTPYPITRHMIIQEKEPGINEARLETKLKIYHELQKYKNAVVYDFQDEEDITFNVGNYIDRSHYFPYINDLLLEKMAATKPIQSTEEYEKKVENLSSQLENFSYDQLKEKQLHVSNK</sequence>
<gene>
    <name evidence="2" type="ORF">UB32_00455</name>
</gene>
<protein>
    <submittedName>
        <fullName evidence="2">Uncharacterized protein</fullName>
    </submittedName>
</protein>
<proteinExistence type="predicted"/>
<dbReference type="Proteomes" id="UP000032512">
    <property type="component" value="Unassembled WGS sequence"/>
</dbReference>
<reference evidence="2 3" key="1">
    <citation type="submission" date="2015-01" db="EMBL/GenBank/DDBJ databases">
        <title>Draft genome sequences of the supercritical CO2 tolerant bacteria Bacillus subterraneus MITOT1 and Bacillus cereus MIT0214.</title>
        <authorList>
            <person name="Peet K.C."/>
            <person name="Thompson J.R."/>
        </authorList>
    </citation>
    <scope>NUCLEOTIDE SEQUENCE [LARGE SCALE GENOMIC DNA]</scope>
    <source>
        <strain evidence="2 3">MITOT1</strain>
    </source>
</reference>
<keyword evidence="3" id="KW-1185">Reference proteome</keyword>
<dbReference type="OrthoDB" id="996097at2"/>
<dbReference type="PATRIC" id="fig|285983.3.peg.2731"/>
<evidence type="ECO:0000313" key="2">
    <source>
        <dbReference type="EMBL" id="KIY23898.1"/>
    </source>
</evidence>
<dbReference type="AlphaFoldDB" id="A0A0D6ZGX6"/>
<keyword evidence="1" id="KW-0812">Transmembrane</keyword>
<organism evidence="2 3">
    <name type="scientific">Mesobacillus subterraneus</name>
    <dbReference type="NCBI Taxonomy" id="285983"/>
    <lineage>
        <taxon>Bacteria</taxon>
        <taxon>Bacillati</taxon>
        <taxon>Bacillota</taxon>
        <taxon>Bacilli</taxon>
        <taxon>Bacillales</taxon>
        <taxon>Bacillaceae</taxon>
        <taxon>Mesobacillus</taxon>
    </lineage>
</organism>
<keyword evidence="1" id="KW-1133">Transmembrane helix</keyword>
<evidence type="ECO:0000313" key="3">
    <source>
        <dbReference type="Proteomes" id="UP000032512"/>
    </source>
</evidence>
<evidence type="ECO:0000256" key="1">
    <source>
        <dbReference type="SAM" id="Phobius"/>
    </source>
</evidence>
<comment type="caution">
    <text evidence="2">The sequence shown here is derived from an EMBL/GenBank/DDBJ whole genome shotgun (WGS) entry which is preliminary data.</text>
</comment>